<keyword evidence="4" id="KW-0396">Initiation factor</keyword>
<gene>
    <name evidence="4" type="ORF">TraAM80_05010</name>
</gene>
<name>A0A3R7KDY4_TRYRA</name>
<evidence type="ECO:0000256" key="2">
    <source>
        <dbReference type="SAM" id="MobiDB-lite"/>
    </source>
</evidence>
<dbReference type="AlphaFoldDB" id="A0A3R7KDY4"/>
<keyword evidence="4" id="KW-0648">Protein biosynthesis</keyword>
<dbReference type="EMBL" id="MKGL01000158">
    <property type="protein sequence ID" value="RNF04608.1"/>
    <property type="molecule type" value="Genomic_DNA"/>
</dbReference>
<evidence type="ECO:0000256" key="1">
    <source>
        <dbReference type="SAM" id="Coils"/>
    </source>
</evidence>
<sequence>MDHQTMSNVPPRVGSAPLSHHQQPFQRVPNRTMGVFRGCPPRPGSERPPSLQPPQSNFFDRTAPPQPSEPPAPSNPANCIYDIAEFVKFQHTKESPPKGILEFVKELWREMPENKDSRPEHILSREDFFKGESMPSKVMTERKLHNEVLGILGRVGEGNLPTMKKELTNLPIRQSTDKEIQDVIQVIFNKSIQPEDSIFVPYYVKLVVSLINDIGEGEPAGRLIRNAIIRQCQSTFENAEEAQVQLEREIAKLPEEEAEQRRLIFAGKQKANINFLGLLFTHGLVREKVVLHVLEWLLYGTERRRRFPADYELIHFMNLLLTCGKSFSKEGQEFVPKFRAVMEELMHTHPKRRMQFLLLNTVETIDNNWEPPFGARAASSHDNDNERRHEAQPPPRNKLVLAPPMNPIPSRDGFWAAMDKFFVTSNAEEVITLLADIPDETRIAYCTSVIHRYMITTRCVQQRARLGELFEELANKRVLPVEDVKKALFNHLRDAVREDLFTDVPKYFSNWAVVVKGGRDVFPPSLHTEFLNLLVDNGASRKTLVSMVKEVHKLQSETPGAVEGDARSRFRVLPALLRYTPPLLAGEPVDDSEDILKQLSEYDSDVNYFYRFCEQVDSREVFMCTNSLGKTPHLAFSMVSTIFTFVRFDVEALCREYKEAVKKLVNTKQLHLLLEEVYVTWLALDRTPENSFLLFVKALRSLNATRDQLDKFKTLLTKNYGATGRKDAAMLDKLK</sequence>
<organism evidence="4 5">
    <name type="scientific">Trypanosoma rangeli</name>
    <dbReference type="NCBI Taxonomy" id="5698"/>
    <lineage>
        <taxon>Eukaryota</taxon>
        <taxon>Discoba</taxon>
        <taxon>Euglenozoa</taxon>
        <taxon>Kinetoplastea</taxon>
        <taxon>Metakinetoplastina</taxon>
        <taxon>Trypanosomatida</taxon>
        <taxon>Trypanosomatidae</taxon>
        <taxon>Trypanosoma</taxon>
        <taxon>Herpetosoma</taxon>
    </lineage>
</organism>
<feature type="region of interest" description="Disordered" evidence="2">
    <location>
        <begin position="373"/>
        <end position="403"/>
    </location>
</feature>
<dbReference type="Gene3D" id="1.25.40.180">
    <property type="match status" value="2"/>
</dbReference>
<keyword evidence="1" id="KW-0175">Coiled coil</keyword>
<proteinExistence type="predicted"/>
<dbReference type="Pfam" id="PF02854">
    <property type="entry name" value="MIF4G"/>
    <property type="match status" value="1"/>
</dbReference>
<feature type="compositionally biased region" description="Basic and acidic residues" evidence="2">
    <location>
        <begin position="379"/>
        <end position="391"/>
    </location>
</feature>
<accession>A0A3R7KDY4</accession>
<evidence type="ECO:0000313" key="5">
    <source>
        <dbReference type="Proteomes" id="UP000283634"/>
    </source>
</evidence>
<feature type="domain" description="MIF4G" evidence="3">
    <location>
        <begin position="145"/>
        <end position="368"/>
    </location>
</feature>
<dbReference type="GO" id="GO:0003729">
    <property type="term" value="F:mRNA binding"/>
    <property type="evidence" value="ECO:0007669"/>
    <property type="project" value="TreeGrafter"/>
</dbReference>
<protein>
    <submittedName>
        <fullName evidence="4">Putative eukaryotic translation initiation factor 4 gamma</fullName>
    </submittedName>
</protein>
<dbReference type="SUPFAM" id="SSF48371">
    <property type="entry name" value="ARM repeat"/>
    <property type="match status" value="1"/>
</dbReference>
<dbReference type="GeneID" id="40328943"/>
<feature type="coiled-coil region" evidence="1">
    <location>
        <begin position="229"/>
        <end position="259"/>
    </location>
</feature>
<dbReference type="RefSeq" id="XP_029238198.1">
    <property type="nucleotide sequence ID" value="XM_029381907.1"/>
</dbReference>
<keyword evidence="5" id="KW-1185">Reference proteome</keyword>
<dbReference type="InterPro" id="IPR003890">
    <property type="entry name" value="MIF4G-like_typ-3"/>
</dbReference>
<dbReference type="InterPro" id="IPR016024">
    <property type="entry name" value="ARM-type_fold"/>
</dbReference>
<dbReference type="GO" id="GO:0016281">
    <property type="term" value="C:eukaryotic translation initiation factor 4F complex"/>
    <property type="evidence" value="ECO:0007669"/>
    <property type="project" value="TreeGrafter"/>
</dbReference>
<dbReference type="VEuPathDB" id="TriTrypDB:TRSC58_03499"/>
<reference evidence="4 5" key="1">
    <citation type="journal article" date="2018" name="BMC Genomics">
        <title>Genomic comparison of Trypanosoma conorhini and Trypanosoma rangeli to Trypanosoma cruzi strains of high and low virulence.</title>
        <authorList>
            <person name="Bradwell K.R."/>
            <person name="Koparde V.N."/>
            <person name="Matveyev A.V."/>
            <person name="Serrano M.G."/>
            <person name="Alves J.M."/>
            <person name="Parikh H."/>
            <person name="Huang B."/>
            <person name="Lee V."/>
            <person name="Espinosa-Alvarez O."/>
            <person name="Ortiz P.A."/>
            <person name="Costa-Martins A.G."/>
            <person name="Teixeira M.M."/>
            <person name="Buck G.A."/>
        </authorList>
    </citation>
    <scope>NUCLEOTIDE SEQUENCE [LARGE SCALE GENOMIC DNA]</scope>
    <source>
        <strain evidence="4 5">AM80</strain>
    </source>
</reference>
<dbReference type="Proteomes" id="UP000283634">
    <property type="component" value="Unassembled WGS sequence"/>
</dbReference>
<dbReference type="PANTHER" id="PTHR23253">
    <property type="entry name" value="EUKARYOTIC TRANSLATION INITIATION FACTOR 4 GAMMA"/>
    <property type="match status" value="1"/>
</dbReference>
<dbReference type="OrthoDB" id="514777at2759"/>
<dbReference type="VEuPathDB" id="TriTrypDB:TRSC58_02816"/>
<dbReference type="SMART" id="SM00543">
    <property type="entry name" value="MIF4G"/>
    <property type="match status" value="1"/>
</dbReference>
<feature type="compositionally biased region" description="Pro residues" evidence="2">
    <location>
        <begin position="64"/>
        <end position="74"/>
    </location>
</feature>
<dbReference type="GO" id="GO:0003743">
    <property type="term" value="F:translation initiation factor activity"/>
    <property type="evidence" value="ECO:0007669"/>
    <property type="project" value="UniProtKB-KW"/>
</dbReference>
<evidence type="ECO:0000259" key="3">
    <source>
        <dbReference type="SMART" id="SM00543"/>
    </source>
</evidence>
<dbReference type="OMA" id="YDVNFLC"/>
<evidence type="ECO:0000313" key="4">
    <source>
        <dbReference type="EMBL" id="RNF04608.1"/>
    </source>
</evidence>
<comment type="caution">
    <text evidence="4">The sequence shown here is derived from an EMBL/GenBank/DDBJ whole genome shotgun (WGS) entry which is preliminary data.</text>
</comment>
<dbReference type="PANTHER" id="PTHR23253:SF27">
    <property type="entry name" value="MIF4G DOMAIN-CONTAINING PROTEIN"/>
    <property type="match status" value="1"/>
</dbReference>
<feature type="region of interest" description="Disordered" evidence="2">
    <location>
        <begin position="1"/>
        <end position="77"/>
    </location>
</feature>